<dbReference type="GO" id="GO:0071555">
    <property type="term" value="P:cell wall organization"/>
    <property type="evidence" value="ECO:0007669"/>
    <property type="project" value="UniProtKB-KW"/>
</dbReference>
<dbReference type="PANTHER" id="PTHR30622">
    <property type="entry name" value="UNDECAPRENYL-DIPHOSPHATASE"/>
    <property type="match status" value="1"/>
</dbReference>
<feature type="transmembrane region" description="Helical" evidence="14">
    <location>
        <begin position="109"/>
        <end position="128"/>
    </location>
</feature>
<dbReference type="RefSeq" id="WP_121044001.1">
    <property type="nucleotide sequence ID" value="NZ_RCDC01000008.1"/>
</dbReference>
<comment type="subcellular location">
    <subcellularLocation>
        <location evidence="1 14">Cell membrane</location>
        <topology evidence="1 14">Multi-pass membrane protein</topology>
    </subcellularLocation>
</comment>
<dbReference type="AlphaFoldDB" id="A0A498BYT9"/>
<evidence type="ECO:0000313" key="16">
    <source>
        <dbReference type="EMBL" id="RLK48552.1"/>
    </source>
</evidence>
<dbReference type="Proteomes" id="UP000274786">
    <property type="component" value="Unassembled WGS sequence"/>
</dbReference>
<evidence type="ECO:0000256" key="5">
    <source>
        <dbReference type="ARBA" id="ARBA00022475"/>
    </source>
</evidence>
<feature type="transmembrane region" description="Helical" evidence="14">
    <location>
        <begin position="242"/>
        <end position="260"/>
    </location>
</feature>
<evidence type="ECO:0000313" key="18">
    <source>
        <dbReference type="Proteomes" id="UP000449004"/>
    </source>
</evidence>
<dbReference type="HAMAP" id="MF_01006">
    <property type="entry name" value="Undec_diphosphatase"/>
    <property type="match status" value="1"/>
</dbReference>
<comment type="similarity">
    <text evidence="2 14">Belongs to the UppP family.</text>
</comment>
<protein>
    <recommendedName>
        <fullName evidence="4 14">Undecaprenyl-diphosphatase</fullName>
        <ecNumber evidence="3 14">3.6.1.27</ecNumber>
    </recommendedName>
    <alternativeName>
        <fullName evidence="12 14">Bacitracin resistance protein</fullName>
    </alternativeName>
    <alternativeName>
        <fullName evidence="11 14">Undecaprenyl pyrophosphate phosphatase</fullName>
    </alternativeName>
</protein>
<keyword evidence="14" id="KW-0573">Peptidoglycan synthesis</keyword>
<evidence type="ECO:0000256" key="2">
    <source>
        <dbReference type="ARBA" id="ARBA00010621"/>
    </source>
</evidence>
<feature type="transmembrane region" description="Helical" evidence="14">
    <location>
        <begin position="181"/>
        <end position="199"/>
    </location>
</feature>
<dbReference type="EC" id="3.6.1.27" evidence="3 14"/>
<feature type="transmembrane region" description="Helical" evidence="14">
    <location>
        <begin position="211"/>
        <end position="230"/>
    </location>
</feature>
<dbReference type="PANTHER" id="PTHR30622:SF3">
    <property type="entry name" value="UNDECAPRENYL-DIPHOSPHATASE"/>
    <property type="match status" value="1"/>
</dbReference>
<accession>A0A498BYT9</accession>
<keyword evidence="6 14" id="KW-0812">Transmembrane</keyword>
<evidence type="ECO:0000256" key="13">
    <source>
        <dbReference type="ARBA" id="ARBA00047594"/>
    </source>
</evidence>
<keyword evidence="7 14" id="KW-0378">Hydrolase</keyword>
<dbReference type="EMBL" id="WELC01000021">
    <property type="protein sequence ID" value="KAB7629056.1"/>
    <property type="molecule type" value="Genomic_DNA"/>
</dbReference>
<comment type="miscellaneous">
    <text evidence="14">Bacitracin is thought to be involved in the inhibition of peptidoglycan synthesis by sequestering undecaprenyl diphosphate, thereby reducing the pool of lipid carrier available.</text>
</comment>
<dbReference type="OrthoDB" id="9808289at2"/>
<evidence type="ECO:0000256" key="6">
    <source>
        <dbReference type="ARBA" id="ARBA00022692"/>
    </source>
</evidence>
<evidence type="ECO:0000256" key="14">
    <source>
        <dbReference type="HAMAP-Rule" id="MF_01006"/>
    </source>
</evidence>
<evidence type="ECO:0000313" key="17">
    <source>
        <dbReference type="Proteomes" id="UP000274786"/>
    </source>
</evidence>
<evidence type="ECO:0000313" key="15">
    <source>
        <dbReference type="EMBL" id="KAB7629056.1"/>
    </source>
</evidence>
<feature type="transmembrane region" description="Helical" evidence="14">
    <location>
        <begin position="78"/>
        <end position="97"/>
    </location>
</feature>
<dbReference type="GO" id="GO:0009252">
    <property type="term" value="P:peptidoglycan biosynthetic process"/>
    <property type="evidence" value="ECO:0007669"/>
    <property type="project" value="UniProtKB-KW"/>
</dbReference>
<dbReference type="InterPro" id="IPR003824">
    <property type="entry name" value="UppP"/>
</dbReference>
<comment type="catalytic activity">
    <reaction evidence="13 14">
        <text>di-trans,octa-cis-undecaprenyl diphosphate + H2O = di-trans,octa-cis-undecaprenyl phosphate + phosphate + H(+)</text>
        <dbReference type="Rhea" id="RHEA:28094"/>
        <dbReference type="ChEBI" id="CHEBI:15377"/>
        <dbReference type="ChEBI" id="CHEBI:15378"/>
        <dbReference type="ChEBI" id="CHEBI:43474"/>
        <dbReference type="ChEBI" id="CHEBI:58405"/>
        <dbReference type="ChEBI" id="CHEBI:60392"/>
        <dbReference type="EC" id="3.6.1.27"/>
    </reaction>
</comment>
<reference evidence="15 18" key="2">
    <citation type="submission" date="2019-10" db="EMBL/GenBank/DDBJ databases">
        <title>Halotolerant bacteria associated to Saharan-endemic halophytes Stipa tenacissima L. and Atriplex halimus L mitigate salt stress and promote growth of tomato plants.</title>
        <authorList>
            <person name="Dif G."/>
        </authorList>
    </citation>
    <scope>NUCLEOTIDE SEQUENCE [LARGE SCALE GENOMIC DNA]</scope>
    <source>
        <strain evidence="15 18">IS26</strain>
    </source>
</reference>
<dbReference type="GO" id="GO:0050380">
    <property type="term" value="F:undecaprenyl-diphosphatase activity"/>
    <property type="evidence" value="ECO:0007669"/>
    <property type="project" value="UniProtKB-UniRule"/>
</dbReference>
<dbReference type="Proteomes" id="UP000449004">
    <property type="component" value="Unassembled WGS sequence"/>
</dbReference>
<keyword evidence="8 14" id="KW-1133">Transmembrane helix</keyword>
<comment type="function">
    <text evidence="14">Catalyzes the dephosphorylation of undecaprenyl diphosphate (UPP). Confers resistance to bacitracin.</text>
</comment>
<evidence type="ECO:0000256" key="7">
    <source>
        <dbReference type="ARBA" id="ARBA00022801"/>
    </source>
</evidence>
<evidence type="ECO:0000256" key="10">
    <source>
        <dbReference type="ARBA" id="ARBA00023251"/>
    </source>
</evidence>
<name>A0A498BYT9_9GAMM</name>
<feature type="transmembrane region" description="Helical" evidence="14">
    <location>
        <begin position="41"/>
        <end position="58"/>
    </location>
</feature>
<dbReference type="GO" id="GO:0046677">
    <property type="term" value="P:response to antibiotic"/>
    <property type="evidence" value="ECO:0007669"/>
    <property type="project" value="UniProtKB-UniRule"/>
</dbReference>
<keyword evidence="14" id="KW-0961">Cell wall biogenesis/degradation</keyword>
<keyword evidence="5 14" id="KW-1003">Cell membrane</keyword>
<proteinExistence type="inferred from homology"/>
<dbReference type="GO" id="GO:0005886">
    <property type="term" value="C:plasma membrane"/>
    <property type="evidence" value="ECO:0007669"/>
    <property type="project" value="UniProtKB-SubCell"/>
</dbReference>
<evidence type="ECO:0000256" key="4">
    <source>
        <dbReference type="ARBA" id="ARBA00021581"/>
    </source>
</evidence>
<evidence type="ECO:0000256" key="3">
    <source>
        <dbReference type="ARBA" id="ARBA00012374"/>
    </source>
</evidence>
<reference evidence="16 17" key="1">
    <citation type="submission" date="2018-10" db="EMBL/GenBank/DDBJ databases">
        <title>Comparative analysis of microorganisms from saline springs in Andes Mountain Range, Colombia.</title>
        <authorList>
            <person name="Rubin E."/>
        </authorList>
    </citation>
    <scope>NUCLEOTIDE SEQUENCE [LARGE SCALE GENOMIC DNA]</scope>
    <source>
        <strain evidence="16 17">USBA GBX 843</strain>
    </source>
</reference>
<evidence type="ECO:0000256" key="11">
    <source>
        <dbReference type="ARBA" id="ARBA00032707"/>
    </source>
</evidence>
<organism evidence="16 17">
    <name type="scientific">Stenotrophomonas rhizophila</name>
    <dbReference type="NCBI Taxonomy" id="216778"/>
    <lineage>
        <taxon>Bacteria</taxon>
        <taxon>Pseudomonadati</taxon>
        <taxon>Pseudomonadota</taxon>
        <taxon>Gammaproteobacteria</taxon>
        <taxon>Lysobacterales</taxon>
        <taxon>Lysobacteraceae</taxon>
        <taxon>Stenotrophomonas</taxon>
    </lineage>
</organism>
<evidence type="ECO:0000256" key="12">
    <source>
        <dbReference type="ARBA" id="ARBA00032932"/>
    </source>
</evidence>
<comment type="caution">
    <text evidence="16">The sequence shown here is derived from an EMBL/GenBank/DDBJ whole genome shotgun (WGS) entry which is preliminary data.</text>
</comment>
<dbReference type="EMBL" id="RCDC01000008">
    <property type="protein sequence ID" value="RLK48552.1"/>
    <property type="molecule type" value="Genomic_DNA"/>
</dbReference>
<keyword evidence="10 14" id="KW-0046">Antibiotic resistance</keyword>
<dbReference type="GO" id="GO:0008360">
    <property type="term" value="P:regulation of cell shape"/>
    <property type="evidence" value="ECO:0007669"/>
    <property type="project" value="UniProtKB-KW"/>
</dbReference>
<gene>
    <name evidence="14" type="primary">uppP</name>
    <name evidence="16" type="ORF">BCL79_3771</name>
    <name evidence="15" type="ORF">F9K92_14955</name>
</gene>
<sequence>MSDLLSALLLGILEGLTEFLPISSTGHLLIAQHWLGARSDFFNIIIQAGAILAITLVFRQRLWTLATGLHERANRDYVLKLGTAFLVTAVVGLPVRLAGWELPETVTPVAWALIIGGLWMLLVEAYTARLPERDEVTWKVAILVGVAQVVAGVFPGTSRSAAAIFIAMLFGLSRRAKATEFVFLVGIPTMFAASGYAFLELAKDGKLASENWTDVGVAFLAAVVTGFIVVKWLLGYIKSHRFTAFAVYRIALGAALLLWLPAGN</sequence>
<evidence type="ECO:0000256" key="8">
    <source>
        <dbReference type="ARBA" id="ARBA00022989"/>
    </source>
</evidence>
<evidence type="ECO:0000256" key="9">
    <source>
        <dbReference type="ARBA" id="ARBA00023136"/>
    </source>
</evidence>
<evidence type="ECO:0000256" key="1">
    <source>
        <dbReference type="ARBA" id="ARBA00004651"/>
    </source>
</evidence>
<keyword evidence="14" id="KW-0133">Cell shape</keyword>
<dbReference type="Pfam" id="PF02673">
    <property type="entry name" value="BacA"/>
    <property type="match status" value="1"/>
</dbReference>
<keyword evidence="9 14" id="KW-0472">Membrane</keyword>
<dbReference type="NCBIfam" id="NF001390">
    <property type="entry name" value="PRK00281.1-4"/>
    <property type="match status" value="1"/>
</dbReference>